<keyword evidence="3" id="KW-1185">Reference proteome</keyword>
<evidence type="ECO:0000313" key="2">
    <source>
        <dbReference type="EMBL" id="SOE46721.1"/>
    </source>
</evidence>
<gene>
    <name evidence="1" type="ORF">ODI_04228</name>
    <name evidence="2" type="ORF">ODI_R0430</name>
</gene>
<reference evidence="1 3" key="1">
    <citation type="submission" date="2016-06" db="EMBL/GenBank/DDBJ databases">
        <authorList>
            <person name="Kjaerup R.B."/>
            <person name="Dalgaard T.S."/>
            <person name="Juul-Madsen H.R."/>
        </authorList>
    </citation>
    <scope>NUCLEOTIDE SEQUENCE [LARGE SCALE GENOMIC DNA]</scope>
    <source>
        <strain evidence="1">Orrdi1</strain>
    </source>
</reference>
<protein>
    <submittedName>
        <fullName evidence="1">Phage protein</fullName>
    </submittedName>
</protein>
<proteinExistence type="predicted"/>
<dbReference type="Proteomes" id="UP000078558">
    <property type="component" value="Chromosome I"/>
</dbReference>
<dbReference type="AlphaFoldDB" id="A0A1C3K4X8"/>
<name>A0A1C3K4X8_9BURK</name>
<dbReference type="EMBL" id="LT907988">
    <property type="protein sequence ID" value="SOE46721.1"/>
    <property type="molecule type" value="Genomic_DNA"/>
</dbReference>
<accession>A0A1C3K4X8</accession>
<dbReference type="KEGG" id="odi:ODI_R0430"/>
<evidence type="ECO:0000313" key="1">
    <source>
        <dbReference type="EMBL" id="SBT26455.1"/>
    </source>
</evidence>
<reference evidence="2 3" key="2">
    <citation type="submission" date="2017-08" db="EMBL/GenBank/DDBJ databases">
        <authorList>
            <person name="de Groot N.N."/>
        </authorList>
    </citation>
    <scope>NUCLEOTIDE SEQUENCE [LARGE SCALE GENOMIC DNA]</scope>
    <source>
        <strain evidence="2">Orrdi1</strain>
    </source>
</reference>
<dbReference type="EMBL" id="FLRC01000033">
    <property type="protein sequence ID" value="SBT26455.1"/>
    <property type="molecule type" value="Genomic_DNA"/>
</dbReference>
<organism evidence="1 3">
    <name type="scientific">Orrella dioscoreae</name>
    <dbReference type="NCBI Taxonomy" id="1851544"/>
    <lineage>
        <taxon>Bacteria</taxon>
        <taxon>Pseudomonadati</taxon>
        <taxon>Pseudomonadota</taxon>
        <taxon>Betaproteobacteria</taxon>
        <taxon>Burkholderiales</taxon>
        <taxon>Alcaligenaceae</taxon>
        <taxon>Orrella</taxon>
    </lineage>
</organism>
<evidence type="ECO:0000313" key="3">
    <source>
        <dbReference type="Proteomes" id="UP000078558"/>
    </source>
</evidence>
<sequence length="108" mass="12268">MISLFPAQYISVAPRYYDQHQVFEDKPGAGWMLYLPRVITAQQLPEAQALIPTPSAGKKQKGTIIISTLDEIFSLDNARHIERANQIELRLVDQDLIDTYADMYQSAD</sequence>
<dbReference type="STRING" id="1851544.ODI_04228"/>